<sequence length="214" mass="24366">MNKTLIFRSVVTAVAVFYCLRFIFFGDYSQFPGPFRYLTIWGLFLATFAHSRTLLISLGRSENRWDGFIGAAAIVNAMVVLLYWRLYFADPMSVTSDGSLGQPWLEYYLHAVGPLLLWIDALFLHRGFRRLVGSVLWLFGIIAAYVAWAELVVQRFALTPTGTVTNGLPYRFLNNLEFDGRAHFYVTNFIVAIFLLVIFACAAWVIRRTAPKAP</sequence>
<keyword evidence="4 5" id="KW-0472">Membrane</keyword>
<feature type="transmembrane region" description="Helical" evidence="5">
    <location>
        <begin position="182"/>
        <end position="206"/>
    </location>
</feature>
<accession>A0A251WYQ4</accession>
<comment type="caution">
    <text evidence="6">The sequence shown here is derived from an EMBL/GenBank/DDBJ whole genome shotgun (WGS) entry which is preliminary data.</text>
</comment>
<dbReference type="AlphaFoldDB" id="A0A251WYQ4"/>
<dbReference type="EMBL" id="MSPP01000002">
    <property type="protein sequence ID" value="OUD09609.1"/>
    <property type="molecule type" value="Genomic_DNA"/>
</dbReference>
<dbReference type="InterPro" id="IPR006838">
    <property type="entry name" value="ADTRP_AIG1"/>
</dbReference>
<feature type="transmembrane region" description="Helical" evidence="5">
    <location>
        <begin position="67"/>
        <end position="87"/>
    </location>
</feature>
<dbReference type="GO" id="GO:0016020">
    <property type="term" value="C:membrane"/>
    <property type="evidence" value="ECO:0007669"/>
    <property type="project" value="InterPro"/>
</dbReference>
<feature type="transmembrane region" description="Helical" evidence="5">
    <location>
        <begin position="5"/>
        <end position="25"/>
    </location>
</feature>
<dbReference type="Pfam" id="PF04750">
    <property type="entry name" value="Far-17a_AIG1"/>
    <property type="match status" value="1"/>
</dbReference>
<evidence type="ECO:0000256" key="5">
    <source>
        <dbReference type="SAM" id="Phobius"/>
    </source>
</evidence>
<keyword evidence="3 5" id="KW-1133">Transmembrane helix</keyword>
<protein>
    <recommendedName>
        <fullName evidence="8">FAR-17a/AIG1-like protein</fullName>
    </recommendedName>
</protein>
<dbReference type="GO" id="GO:0012505">
    <property type="term" value="C:endomembrane system"/>
    <property type="evidence" value="ECO:0007669"/>
    <property type="project" value="UniProtKB-SubCell"/>
</dbReference>
<evidence type="ECO:0000256" key="4">
    <source>
        <dbReference type="ARBA" id="ARBA00023136"/>
    </source>
</evidence>
<comment type="subcellular location">
    <subcellularLocation>
        <location evidence="1">Endomembrane system</location>
        <topology evidence="1">Multi-pass membrane protein</topology>
    </subcellularLocation>
</comment>
<evidence type="ECO:0000256" key="2">
    <source>
        <dbReference type="ARBA" id="ARBA00022692"/>
    </source>
</evidence>
<gene>
    <name evidence="6" type="ORF">BVC71_07145</name>
</gene>
<name>A0A251WYQ4_9RHOB</name>
<proteinExistence type="predicted"/>
<keyword evidence="2 5" id="KW-0812">Transmembrane</keyword>
<dbReference type="Proteomes" id="UP000194664">
    <property type="component" value="Unassembled WGS sequence"/>
</dbReference>
<evidence type="ECO:0000313" key="7">
    <source>
        <dbReference type="Proteomes" id="UP000194664"/>
    </source>
</evidence>
<evidence type="ECO:0008006" key="8">
    <source>
        <dbReference type="Google" id="ProtNLM"/>
    </source>
</evidence>
<feature type="transmembrane region" description="Helical" evidence="5">
    <location>
        <begin position="131"/>
        <end position="148"/>
    </location>
</feature>
<dbReference type="RefSeq" id="WP_086450945.1">
    <property type="nucleotide sequence ID" value="NZ_MSPP01000002.1"/>
</dbReference>
<dbReference type="PANTHER" id="PTHR10989:SF16">
    <property type="entry name" value="AT02829P-RELATED"/>
    <property type="match status" value="1"/>
</dbReference>
<evidence type="ECO:0000256" key="1">
    <source>
        <dbReference type="ARBA" id="ARBA00004127"/>
    </source>
</evidence>
<keyword evidence="7" id="KW-1185">Reference proteome</keyword>
<dbReference type="OrthoDB" id="7853064at2"/>
<dbReference type="PANTHER" id="PTHR10989">
    <property type="entry name" value="ANDROGEN-INDUCED PROTEIN 1-RELATED"/>
    <property type="match status" value="1"/>
</dbReference>
<evidence type="ECO:0000256" key="3">
    <source>
        <dbReference type="ARBA" id="ARBA00022989"/>
    </source>
</evidence>
<feature type="transmembrane region" description="Helical" evidence="5">
    <location>
        <begin position="107"/>
        <end position="124"/>
    </location>
</feature>
<organism evidence="6 7">
    <name type="scientific">Marivivens niveibacter</name>
    <dbReference type="NCBI Taxonomy" id="1930667"/>
    <lineage>
        <taxon>Bacteria</taxon>
        <taxon>Pseudomonadati</taxon>
        <taxon>Pseudomonadota</taxon>
        <taxon>Alphaproteobacteria</taxon>
        <taxon>Rhodobacterales</taxon>
        <taxon>Paracoccaceae</taxon>
        <taxon>Marivivens group</taxon>
        <taxon>Marivivens</taxon>
    </lineage>
</organism>
<reference evidence="6 7" key="1">
    <citation type="submission" date="2016-12" db="EMBL/GenBank/DDBJ databases">
        <title>The draft genome sequence of HSLHS2.</title>
        <authorList>
            <person name="Hu D."/>
            <person name="Wang L."/>
            <person name="Shao Z."/>
        </authorList>
    </citation>
    <scope>NUCLEOTIDE SEQUENCE [LARGE SCALE GENOMIC DNA]</scope>
    <source>
        <strain evidence="6">MCCC 1A06712</strain>
    </source>
</reference>
<evidence type="ECO:0000313" key="6">
    <source>
        <dbReference type="EMBL" id="OUD09609.1"/>
    </source>
</evidence>
<feature type="transmembrane region" description="Helical" evidence="5">
    <location>
        <begin position="37"/>
        <end position="55"/>
    </location>
</feature>